<gene>
    <name evidence="1" type="ORF">EMLJLAPB_00711</name>
</gene>
<dbReference type="Proteomes" id="UP000634805">
    <property type="component" value="Unassembled WGS sequence"/>
</dbReference>
<organism evidence="1 2">
    <name type="scientific">Candidatus Argoarchaeum ethanivorans</name>
    <dbReference type="NCBI Taxonomy" id="2608793"/>
    <lineage>
        <taxon>Archaea</taxon>
        <taxon>Methanobacteriati</taxon>
        <taxon>Methanobacteriota</taxon>
        <taxon>Stenosarchaea group</taxon>
        <taxon>Methanomicrobia</taxon>
        <taxon>Methanosarcinales</taxon>
        <taxon>Methanosarcinales incertae sedis</taxon>
        <taxon>GOM Arc I cluster</taxon>
        <taxon>Candidatus Argoarchaeum</taxon>
    </lineage>
</organism>
<comment type="caution">
    <text evidence="1">The sequence shown here is derived from an EMBL/GenBank/DDBJ whole genome shotgun (WGS) entry which is preliminary data.</text>
</comment>
<reference evidence="1" key="1">
    <citation type="submission" date="2020-10" db="EMBL/GenBank/DDBJ databases">
        <authorList>
            <person name="Hahn C.J."/>
            <person name="Laso-Perez R."/>
            <person name="Vulcano F."/>
            <person name="Vaziourakis K.-M."/>
            <person name="Stokke R."/>
            <person name="Steen I.H."/>
            <person name="Teske A."/>
            <person name="Boetius A."/>
            <person name="Liebeke M."/>
            <person name="Amann R."/>
            <person name="Knittel K."/>
        </authorList>
    </citation>
    <scope>NUCLEOTIDE SEQUENCE</scope>
    <source>
        <strain evidence="1">Gfbio:e3339647-f889-4370-9287-4fb5cb688e4c:AG392D22_GoMArc1</strain>
    </source>
</reference>
<evidence type="ECO:0000313" key="2">
    <source>
        <dbReference type="Proteomes" id="UP000634805"/>
    </source>
</evidence>
<dbReference type="AlphaFoldDB" id="A0A811TH97"/>
<protein>
    <submittedName>
        <fullName evidence="1">Uncharacterized protein</fullName>
    </submittedName>
</protein>
<sequence length="58" mass="6649">MIGKLDHRYVYPNQVRIYSQIGTICEPCSDINMLYAIGFGILKQLTVVITQKSNFKIL</sequence>
<evidence type="ECO:0000313" key="1">
    <source>
        <dbReference type="EMBL" id="CAD6494145.1"/>
    </source>
</evidence>
<name>A0A811TH97_9EURY</name>
<proteinExistence type="predicted"/>
<accession>A0A811TH97</accession>
<dbReference type="EMBL" id="CAJHIS010000018">
    <property type="protein sequence ID" value="CAD6494145.1"/>
    <property type="molecule type" value="Genomic_DNA"/>
</dbReference>